<feature type="transmembrane region" description="Helical" evidence="6">
    <location>
        <begin position="648"/>
        <end position="666"/>
    </location>
</feature>
<gene>
    <name evidence="8" type="ORF">AWN73_10890</name>
</gene>
<dbReference type="SFLD" id="SFLDG00002">
    <property type="entry name" value="C1.7:_P-type_atpase_like"/>
    <property type="match status" value="1"/>
</dbReference>
<dbReference type="InterPro" id="IPR059000">
    <property type="entry name" value="ATPase_P-type_domA"/>
</dbReference>
<dbReference type="InterPro" id="IPR023214">
    <property type="entry name" value="HAD_sf"/>
</dbReference>
<dbReference type="EMBL" id="LRDH01000095">
    <property type="protein sequence ID" value="PPV16060.1"/>
    <property type="molecule type" value="Genomic_DNA"/>
</dbReference>
<dbReference type="PROSITE" id="PS00154">
    <property type="entry name" value="ATPASE_E1_E2"/>
    <property type="match status" value="1"/>
</dbReference>
<feature type="transmembrane region" description="Helical" evidence="6">
    <location>
        <begin position="266"/>
        <end position="291"/>
    </location>
</feature>
<dbReference type="NCBIfam" id="TIGR01494">
    <property type="entry name" value="ATPase_P-type"/>
    <property type="match status" value="2"/>
</dbReference>
<evidence type="ECO:0000256" key="6">
    <source>
        <dbReference type="SAM" id="Phobius"/>
    </source>
</evidence>
<evidence type="ECO:0000259" key="7">
    <source>
        <dbReference type="Pfam" id="PF00122"/>
    </source>
</evidence>
<organism evidence="8 9">
    <name type="scientific">Clostridium butyricum</name>
    <dbReference type="NCBI Taxonomy" id="1492"/>
    <lineage>
        <taxon>Bacteria</taxon>
        <taxon>Bacillati</taxon>
        <taxon>Bacillota</taxon>
        <taxon>Clostridia</taxon>
        <taxon>Eubacteriales</taxon>
        <taxon>Clostridiaceae</taxon>
        <taxon>Clostridium</taxon>
    </lineage>
</organism>
<feature type="transmembrane region" description="Helical" evidence="6">
    <location>
        <begin position="61"/>
        <end position="79"/>
    </location>
</feature>
<evidence type="ECO:0000256" key="4">
    <source>
        <dbReference type="ARBA" id="ARBA00022989"/>
    </source>
</evidence>
<dbReference type="SUPFAM" id="SSF81665">
    <property type="entry name" value="Calcium ATPase, transmembrane domain M"/>
    <property type="match status" value="1"/>
</dbReference>
<protein>
    <submittedName>
        <fullName evidence="8">Carbonate dehydratase</fullName>
    </submittedName>
</protein>
<dbReference type="InterPro" id="IPR001757">
    <property type="entry name" value="P_typ_ATPase"/>
</dbReference>
<dbReference type="PRINTS" id="PR00119">
    <property type="entry name" value="CATATPASE"/>
</dbReference>
<keyword evidence="2 6" id="KW-0812">Transmembrane</keyword>
<dbReference type="PANTHER" id="PTHR42861">
    <property type="entry name" value="CALCIUM-TRANSPORTING ATPASE"/>
    <property type="match status" value="1"/>
</dbReference>
<keyword evidence="4 6" id="KW-1133">Transmembrane helix</keyword>
<dbReference type="Pfam" id="PF00122">
    <property type="entry name" value="E1-E2_ATPase"/>
    <property type="match status" value="1"/>
</dbReference>
<dbReference type="Gene3D" id="3.40.1110.10">
    <property type="entry name" value="Calcium-transporting ATPase, cytoplasmic domain N"/>
    <property type="match status" value="1"/>
</dbReference>
<dbReference type="SFLD" id="SFLDS00003">
    <property type="entry name" value="Haloacid_Dehalogenase"/>
    <property type="match status" value="1"/>
</dbReference>
<dbReference type="GO" id="GO:0016020">
    <property type="term" value="C:membrane"/>
    <property type="evidence" value="ECO:0007669"/>
    <property type="project" value="UniProtKB-SubCell"/>
</dbReference>
<dbReference type="AlphaFoldDB" id="A0A2S7FD08"/>
<comment type="subcellular location">
    <subcellularLocation>
        <location evidence="1">Membrane</location>
        <topology evidence="1">Multi-pass membrane protein</topology>
    </subcellularLocation>
</comment>
<evidence type="ECO:0000313" key="8">
    <source>
        <dbReference type="EMBL" id="PPV16060.1"/>
    </source>
</evidence>
<dbReference type="GO" id="GO:0016887">
    <property type="term" value="F:ATP hydrolysis activity"/>
    <property type="evidence" value="ECO:0007669"/>
    <property type="project" value="InterPro"/>
</dbReference>
<evidence type="ECO:0000256" key="3">
    <source>
        <dbReference type="ARBA" id="ARBA00022967"/>
    </source>
</evidence>
<proteinExistence type="predicted"/>
<dbReference type="InterPro" id="IPR008250">
    <property type="entry name" value="ATPase_P-typ_transduc_dom_A_sf"/>
</dbReference>
<comment type="caution">
    <text evidence="8">The sequence shown here is derived from an EMBL/GenBank/DDBJ whole genome shotgun (WGS) entry which is preliminary data.</text>
</comment>
<feature type="transmembrane region" description="Helical" evidence="6">
    <location>
        <begin position="85"/>
        <end position="103"/>
    </location>
</feature>
<dbReference type="Gene3D" id="2.70.150.10">
    <property type="entry name" value="Calcium-transporting ATPase, cytoplasmic transduction domain A"/>
    <property type="match status" value="1"/>
</dbReference>
<feature type="transmembrane region" description="Helical" evidence="6">
    <location>
        <begin position="623"/>
        <end position="642"/>
    </location>
</feature>
<feature type="transmembrane region" description="Helical" evidence="6">
    <location>
        <begin position="235"/>
        <end position="254"/>
    </location>
</feature>
<dbReference type="SUPFAM" id="SSF81653">
    <property type="entry name" value="Calcium ATPase, transduction domain A"/>
    <property type="match status" value="1"/>
</dbReference>
<evidence type="ECO:0000256" key="2">
    <source>
        <dbReference type="ARBA" id="ARBA00022692"/>
    </source>
</evidence>
<evidence type="ECO:0000256" key="1">
    <source>
        <dbReference type="ARBA" id="ARBA00004141"/>
    </source>
</evidence>
<dbReference type="InterPro" id="IPR018303">
    <property type="entry name" value="ATPase_P-typ_P_site"/>
</dbReference>
<dbReference type="PRINTS" id="PR00120">
    <property type="entry name" value="HATPASE"/>
</dbReference>
<dbReference type="GO" id="GO:0005524">
    <property type="term" value="F:ATP binding"/>
    <property type="evidence" value="ECO:0007669"/>
    <property type="project" value="InterPro"/>
</dbReference>
<accession>A0A2S7FD08</accession>
<sequence length="805" mass="88224">MKSKDIKNKIVSDNKINKSDEEKKLTGLNEEQVNIRIKEGKVNYVPKAPARTFGQILRANLFTSFNAINVVLAVIIILAGSPKNAIFVGVIFVNTLIGVAQELRAKDILEKLSVISMAQAKVLRNGEINEIPIDNIVLDDVLYLETGMQVLADAEVIENNGLEVDESMLTGESDAIGKREGDALLSGSFIVAGECYARVNKVGKETYSSSLAEEAKQFKITNSELQSAINKIFKVLLWIIIPLTILLTVTQLRVPDATWQSAAIGTVSGIIGMIPEGLVLLTSATFIVSIIKLSKFDTLVQELCATEVLARVDVLCLDKTGTLTQGDLKLSEVRVIGDTDKLEVDRALAALVHNLPSKNPTQKAILDKYKEYDQNLKCIDKIPFSSKRKWGGLTFEGNLGSWILGAPEVILGKEYVFIKNMVEEEAKKGKRVLLLAKFHGEELSDSLLGKIESIALLLIEDIIREAAPDVLDYFNKQGVEVKIISGDSPVTVSEVARRAGVQSWNKYVDARELPEDDDEFKNLVKETTVFGRVTPHQKKKIVTALQEMDHTVAMTGDGVNDVLALKASDCGIAMANGSDATKAVAQLVLMKSDFSALPKVLEEGRKQINNLERVSELFLSKTIYSILLAFVCSVMFLPYPILPIQLSLVGSCAIGIPAFFLAMLPSTGGVKKGFLTRVITVSIPNGIILAGFTVGTFLISLALGVGMQQSRTLALLMFAGISMVILFRVAKPLTNFKAVLCLSMFGIMILAFITPIGRYIFSLTTIKLRYWAISLAVIVLSGPLITRFVDFFRIRVNKKYKVRTI</sequence>
<dbReference type="InterPro" id="IPR023298">
    <property type="entry name" value="ATPase_P-typ_TM_dom_sf"/>
</dbReference>
<dbReference type="InterPro" id="IPR023299">
    <property type="entry name" value="ATPase_P-typ_cyto_dom_N"/>
</dbReference>
<keyword evidence="3" id="KW-1278">Translocase</keyword>
<dbReference type="InterPro" id="IPR036412">
    <property type="entry name" value="HAD-like_sf"/>
</dbReference>
<dbReference type="InterPro" id="IPR044492">
    <property type="entry name" value="P_typ_ATPase_HD_dom"/>
</dbReference>
<feature type="transmembrane region" description="Helical" evidence="6">
    <location>
        <begin position="737"/>
        <end position="756"/>
    </location>
</feature>
<feature type="transmembrane region" description="Helical" evidence="6">
    <location>
        <begin position="768"/>
        <end position="789"/>
    </location>
</feature>
<feature type="transmembrane region" description="Helical" evidence="6">
    <location>
        <begin position="713"/>
        <end position="730"/>
    </location>
</feature>
<reference evidence="8 9" key="1">
    <citation type="submission" date="2016-01" db="EMBL/GenBank/DDBJ databases">
        <title>Characterization of the Clostridium difficile lineages that are prevalent in Hong Kong and China.</title>
        <authorList>
            <person name="Kwok J.S.-L."/>
            <person name="Lam W.-Y."/>
            <person name="Ip M."/>
            <person name="Chan T.-F."/>
            <person name="Hawkey P.M."/>
            <person name="Tsui S.K.-W."/>
        </authorList>
    </citation>
    <scope>NUCLEOTIDE SEQUENCE [LARGE SCALE GENOMIC DNA]</scope>
    <source>
        <strain evidence="8 9">300064</strain>
    </source>
</reference>
<dbReference type="Gene3D" id="3.40.50.1000">
    <property type="entry name" value="HAD superfamily/HAD-like"/>
    <property type="match status" value="1"/>
</dbReference>
<dbReference type="SUPFAM" id="SSF56784">
    <property type="entry name" value="HAD-like"/>
    <property type="match status" value="1"/>
</dbReference>
<name>A0A2S7FD08_CLOBU</name>
<feature type="transmembrane region" description="Helical" evidence="6">
    <location>
        <begin position="687"/>
        <end position="707"/>
    </location>
</feature>
<keyword evidence="5 6" id="KW-0472">Membrane</keyword>
<dbReference type="Gene3D" id="1.20.1110.10">
    <property type="entry name" value="Calcium-transporting ATPase, transmembrane domain"/>
    <property type="match status" value="1"/>
</dbReference>
<dbReference type="Pfam" id="PF00702">
    <property type="entry name" value="Hydrolase"/>
    <property type="match status" value="1"/>
</dbReference>
<dbReference type="Proteomes" id="UP000238081">
    <property type="component" value="Unassembled WGS sequence"/>
</dbReference>
<evidence type="ECO:0000256" key="5">
    <source>
        <dbReference type="ARBA" id="ARBA00023136"/>
    </source>
</evidence>
<dbReference type="SFLD" id="SFLDF00027">
    <property type="entry name" value="p-type_atpase"/>
    <property type="match status" value="1"/>
</dbReference>
<dbReference type="CDD" id="cd02609">
    <property type="entry name" value="P-type_ATPase"/>
    <property type="match status" value="1"/>
</dbReference>
<feature type="domain" description="P-type ATPase A" evidence="7">
    <location>
        <begin position="118"/>
        <end position="214"/>
    </location>
</feature>
<evidence type="ECO:0000313" key="9">
    <source>
        <dbReference type="Proteomes" id="UP000238081"/>
    </source>
</evidence>